<keyword evidence="5 11" id="KW-0812">Transmembrane</keyword>
<keyword evidence="6" id="KW-0735">Signal-anchor</keyword>
<evidence type="ECO:0000256" key="3">
    <source>
        <dbReference type="ARBA" id="ARBA00022676"/>
    </source>
</evidence>
<comment type="pathway">
    <text evidence="1">Protein modification; protein glycosylation.</text>
</comment>
<dbReference type="EMBL" id="CAJNOQ010044505">
    <property type="protein sequence ID" value="CAF1633449.1"/>
    <property type="molecule type" value="Genomic_DNA"/>
</dbReference>
<dbReference type="SUPFAM" id="SSF53756">
    <property type="entry name" value="UDP-Glycosyltransferase/glycogen phosphorylase"/>
    <property type="match status" value="1"/>
</dbReference>
<dbReference type="Proteomes" id="UP000663829">
    <property type="component" value="Unassembled WGS sequence"/>
</dbReference>
<dbReference type="EC" id="2.4.1.-" evidence="11"/>
<keyword evidence="8" id="KW-0472">Membrane</keyword>
<dbReference type="GO" id="GO:0032580">
    <property type="term" value="C:Golgi cisterna membrane"/>
    <property type="evidence" value="ECO:0007669"/>
    <property type="project" value="UniProtKB-SubCell"/>
</dbReference>
<sequence>NAYNGRQHFVKELMSHIRIDSYGTCLNSLYSPEAAQSQRQQPGGNQQLYSKYKFVLSIENSNCEDYVTEKLIDAISSTSVPIVASREKIPDYDRFAPKHSYINIYDYESPADLAHYLNYLIQNKTAYNEYLWFRKSEISSSIKTLKENILFAENILGKNSTMRRWLIAKERSINKYCKLVEYIHTTYWNLIYKRKKFNRPLSSQICLPQNDLQSYFSKSKNS</sequence>
<proteinExistence type="inferred from homology"/>
<evidence type="ECO:0000313" key="14">
    <source>
        <dbReference type="EMBL" id="CAF4535745.1"/>
    </source>
</evidence>
<evidence type="ECO:0000259" key="12">
    <source>
        <dbReference type="Pfam" id="PF00852"/>
    </source>
</evidence>
<dbReference type="InterPro" id="IPR055270">
    <property type="entry name" value="Glyco_tran_10_C"/>
</dbReference>
<dbReference type="UniPathway" id="UPA00378"/>
<keyword evidence="9" id="KW-0325">Glycoprotein</keyword>
<organism evidence="13 15">
    <name type="scientific">Didymodactylos carnosus</name>
    <dbReference type="NCBI Taxonomy" id="1234261"/>
    <lineage>
        <taxon>Eukaryota</taxon>
        <taxon>Metazoa</taxon>
        <taxon>Spiralia</taxon>
        <taxon>Gnathifera</taxon>
        <taxon>Rotifera</taxon>
        <taxon>Eurotatoria</taxon>
        <taxon>Bdelloidea</taxon>
        <taxon>Philodinida</taxon>
        <taxon>Philodinidae</taxon>
        <taxon>Didymodactylos</taxon>
    </lineage>
</organism>
<keyword evidence="7" id="KW-1133">Transmembrane helix</keyword>
<feature type="non-terminal residue" evidence="13">
    <location>
        <position position="1"/>
    </location>
</feature>
<name>A0A816DAI9_9BILA</name>
<evidence type="ECO:0000256" key="6">
    <source>
        <dbReference type="ARBA" id="ARBA00022968"/>
    </source>
</evidence>
<dbReference type="PANTHER" id="PTHR11929">
    <property type="entry name" value="ALPHA- 1,3 -FUCOSYLTRANSFERASE"/>
    <property type="match status" value="1"/>
</dbReference>
<dbReference type="EMBL" id="CAJOBC010112591">
    <property type="protein sequence ID" value="CAF4535745.1"/>
    <property type="molecule type" value="Genomic_DNA"/>
</dbReference>
<feature type="domain" description="Fucosyltransferase C-terminal" evidence="12">
    <location>
        <begin position="4"/>
        <end position="146"/>
    </location>
</feature>
<dbReference type="InterPro" id="IPR038577">
    <property type="entry name" value="GT10-like_C_sf"/>
</dbReference>
<evidence type="ECO:0000256" key="2">
    <source>
        <dbReference type="ARBA" id="ARBA00008919"/>
    </source>
</evidence>
<gene>
    <name evidence="13" type="ORF">GPM918_LOCUS44498</name>
    <name evidence="14" type="ORF">SRO942_LOCUS46379</name>
</gene>
<evidence type="ECO:0000313" key="13">
    <source>
        <dbReference type="EMBL" id="CAF1633449.1"/>
    </source>
</evidence>
<comment type="caution">
    <text evidence="13">The sequence shown here is derived from an EMBL/GenBank/DDBJ whole genome shotgun (WGS) entry which is preliminary data.</text>
</comment>
<comment type="similarity">
    <text evidence="2 11">Belongs to the glycosyltransferase 10 family.</text>
</comment>
<evidence type="ECO:0000256" key="8">
    <source>
        <dbReference type="ARBA" id="ARBA00023136"/>
    </source>
</evidence>
<protein>
    <recommendedName>
        <fullName evidence="11">Fucosyltransferase</fullName>
        <ecNumber evidence="11">2.4.1.-</ecNumber>
    </recommendedName>
</protein>
<dbReference type="PANTHER" id="PTHR11929:SF194">
    <property type="entry name" value="ALPHA-(1,3)-FUCOSYLTRANSFERASE 10"/>
    <property type="match status" value="1"/>
</dbReference>
<comment type="subcellular location">
    <subcellularLocation>
        <location evidence="10">Endomembrane system</location>
        <topology evidence="10">Single-pass type II membrane protein</topology>
    </subcellularLocation>
    <subcellularLocation>
        <location evidence="11">Golgi apparatus</location>
        <location evidence="11">Golgi stack membrane</location>
        <topology evidence="11">Single-pass type II membrane protein</topology>
    </subcellularLocation>
</comment>
<reference evidence="13" key="1">
    <citation type="submission" date="2021-02" db="EMBL/GenBank/DDBJ databases">
        <authorList>
            <person name="Nowell W R."/>
        </authorList>
    </citation>
    <scope>NUCLEOTIDE SEQUENCE</scope>
</reference>
<evidence type="ECO:0000313" key="15">
    <source>
        <dbReference type="Proteomes" id="UP000663829"/>
    </source>
</evidence>
<evidence type="ECO:0000256" key="5">
    <source>
        <dbReference type="ARBA" id="ARBA00022692"/>
    </source>
</evidence>
<keyword evidence="3 11" id="KW-0328">Glycosyltransferase</keyword>
<dbReference type="FunFam" id="3.40.50.11660:FF:000002">
    <property type="entry name" value="Alpha-(1,3)-fucosyltransferase"/>
    <property type="match status" value="1"/>
</dbReference>
<evidence type="ECO:0000256" key="9">
    <source>
        <dbReference type="ARBA" id="ARBA00023180"/>
    </source>
</evidence>
<keyword evidence="15" id="KW-1185">Reference proteome</keyword>
<evidence type="ECO:0000256" key="4">
    <source>
        <dbReference type="ARBA" id="ARBA00022679"/>
    </source>
</evidence>
<dbReference type="Gene3D" id="3.40.50.11660">
    <property type="entry name" value="Glycosyl transferase family 10, C-terminal domain"/>
    <property type="match status" value="1"/>
</dbReference>
<evidence type="ECO:0000256" key="10">
    <source>
        <dbReference type="ARBA" id="ARBA00060399"/>
    </source>
</evidence>
<accession>A0A816DAI9</accession>
<dbReference type="OrthoDB" id="427096at2759"/>
<dbReference type="InterPro" id="IPR001503">
    <property type="entry name" value="Glyco_trans_10"/>
</dbReference>
<evidence type="ECO:0000256" key="1">
    <source>
        <dbReference type="ARBA" id="ARBA00004922"/>
    </source>
</evidence>
<dbReference type="Pfam" id="PF00852">
    <property type="entry name" value="Glyco_transf_10"/>
    <property type="match status" value="1"/>
</dbReference>
<evidence type="ECO:0000256" key="11">
    <source>
        <dbReference type="RuleBase" id="RU003832"/>
    </source>
</evidence>
<dbReference type="AlphaFoldDB" id="A0A816DAI9"/>
<dbReference type="Proteomes" id="UP000681722">
    <property type="component" value="Unassembled WGS sequence"/>
</dbReference>
<keyword evidence="4 11" id="KW-0808">Transferase</keyword>
<evidence type="ECO:0000256" key="7">
    <source>
        <dbReference type="ARBA" id="ARBA00022989"/>
    </source>
</evidence>
<keyword evidence="11" id="KW-0333">Golgi apparatus</keyword>
<dbReference type="GO" id="GO:0046920">
    <property type="term" value="F:alpha-(1-&gt;3)-fucosyltransferase activity"/>
    <property type="evidence" value="ECO:0007669"/>
    <property type="project" value="TreeGrafter"/>
</dbReference>